<keyword evidence="3" id="KW-0963">Cytoplasm</keyword>
<evidence type="ECO:0000256" key="1">
    <source>
        <dbReference type="ARBA" id="ARBA00004496"/>
    </source>
</evidence>
<keyword evidence="5" id="KW-0902">Two-component regulatory system</keyword>
<evidence type="ECO:0000256" key="4">
    <source>
        <dbReference type="ARBA" id="ARBA00022553"/>
    </source>
</evidence>
<dbReference type="RefSeq" id="WP_269762690.1">
    <property type="nucleotide sequence ID" value="NZ_JAPZEC010000006.1"/>
</dbReference>
<dbReference type="CDD" id="cd17536">
    <property type="entry name" value="REC_YesN-like"/>
    <property type="match status" value="1"/>
</dbReference>
<dbReference type="InterPro" id="IPR018060">
    <property type="entry name" value="HTH_AraC"/>
</dbReference>
<feature type="modified residue" description="4-aspartylphosphate" evidence="10">
    <location>
        <position position="55"/>
    </location>
</feature>
<dbReference type="Pfam" id="PF00072">
    <property type="entry name" value="Response_reg"/>
    <property type="match status" value="1"/>
</dbReference>
<keyword evidence="7" id="KW-0238">DNA-binding</keyword>
<dbReference type="Gene3D" id="1.10.10.60">
    <property type="entry name" value="Homeodomain-like"/>
    <property type="match status" value="2"/>
</dbReference>
<name>A0A9X3HFA7_MEDGN</name>
<feature type="domain" description="HTH araC/xylS-type" evidence="11">
    <location>
        <begin position="396"/>
        <end position="498"/>
    </location>
</feature>
<dbReference type="InterPro" id="IPR009057">
    <property type="entry name" value="Homeodomain-like_sf"/>
</dbReference>
<evidence type="ECO:0000313" key="14">
    <source>
        <dbReference type="Proteomes" id="UP001148455"/>
    </source>
</evidence>
<comment type="caution">
    <text evidence="13">The sequence shown here is derived from an EMBL/GenBank/DDBJ whole genome shotgun (WGS) entry which is preliminary data.</text>
</comment>
<evidence type="ECO:0000256" key="5">
    <source>
        <dbReference type="ARBA" id="ARBA00023012"/>
    </source>
</evidence>
<comment type="subcellular location">
    <subcellularLocation>
        <location evidence="1">Cytoplasm</location>
    </subcellularLocation>
</comment>
<feature type="domain" description="Response regulatory" evidence="12">
    <location>
        <begin position="3"/>
        <end position="120"/>
    </location>
</feature>
<keyword evidence="6" id="KW-0805">Transcription regulation</keyword>
<dbReference type="AlphaFoldDB" id="A0A9X3HFA7"/>
<evidence type="ECO:0000256" key="3">
    <source>
        <dbReference type="ARBA" id="ARBA00022490"/>
    </source>
</evidence>
<dbReference type="InterPro" id="IPR001789">
    <property type="entry name" value="Sig_transdc_resp-reg_receiver"/>
</dbReference>
<dbReference type="SMART" id="SM00448">
    <property type="entry name" value="REC"/>
    <property type="match status" value="1"/>
</dbReference>
<evidence type="ECO:0000256" key="10">
    <source>
        <dbReference type="PROSITE-ProRule" id="PRU00169"/>
    </source>
</evidence>
<dbReference type="PANTHER" id="PTHR42713">
    <property type="entry name" value="HISTIDINE KINASE-RELATED"/>
    <property type="match status" value="1"/>
</dbReference>
<dbReference type="EMBL" id="JAPZED010000006">
    <property type="protein sequence ID" value="MCZ7693911.1"/>
    <property type="molecule type" value="Genomic_DNA"/>
</dbReference>
<dbReference type="PROSITE" id="PS50110">
    <property type="entry name" value="RESPONSE_REGULATORY"/>
    <property type="match status" value="1"/>
</dbReference>
<keyword evidence="8" id="KW-0804">Transcription</keyword>
<dbReference type="PANTHER" id="PTHR42713:SF3">
    <property type="entry name" value="TRANSCRIPTIONAL REGULATORY PROTEIN HPTR"/>
    <property type="match status" value="1"/>
</dbReference>
<evidence type="ECO:0000256" key="2">
    <source>
        <dbReference type="ARBA" id="ARBA00018672"/>
    </source>
</evidence>
<reference evidence="13" key="1">
    <citation type="submission" date="2022-12" db="EMBL/GenBank/DDBJ databases">
        <title>Genome of R. gnavus strain RSHDN_123.</title>
        <authorList>
            <person name="Abdugheni R."/>
        </authorList>
    </citation>
    <scope>NUCLEOTIDE SEQUENCE</scope>
    <source>
        <strain evidence="13">RSHDN_123</strain>
    </source>
</reference>
<evidence type="ECO:0000256" key="7">
    <source>
        <dbReference type="ARBA" id="ARBA00023125"/>
    </source>
</evidence>
<dbReference type="GO" id="GO:0000160">
    <property type="term" value="P:phosphorelay signal transduction system"/>
    <property type="evidence" value="ECO:0007669"/>
    <property type="project" value="UniProtKB-KW"/>
</dbReference>
<keyword evidence="4 10" id="KW-0597">Phosphoprotein</keyword>
<dbReference type="SUPFAM" id="SSF46689">
    <property type="entry name" value="Homeodomain-like"/>
    <property type="match status" value="1"/>
</dbReference>
<dbReference type="SUPFAM" id="SSF52172">
    <property type="entry name" value="CheY-like"/>
    <property type="match status" value="1"/>
</dbReference>
<dbReference type="PROSITE" id="PS01124">
    <property type="entry name" value="HTH_ARAC_FAMILY_2"/>
    <property type="match status" value="1"/>
</dbReference>
<sequence>MVRLLIADDEKIIRETLSTIIDWESMGVEVVAVCKDGLEAYDAIIDEYPDIVLTDIRMPKLSGLELIHKITENHDNIHFIILSGYDEFSYAKEAMRYGIKHYILKPCNELEIIHAVQDLIQEYYSAHTRSPKTESRDLSGNMMHHIFLQALSSPENLPALSNIYENFLDFSNTPYHLCYLYFIEEKFVPACIDFIQEFMKAQKTEYLFTYIYVKNTLLFFTENKEYDRTFLDTLLRITCKEIAPDLGSYHLEDYSNLYRLMNVLVKKTRRFEIITLYTGKQKTPICNYASLFEQTTLLTDQLISSHSRQDYSSALKELLTLIDSVRDIDLLHALANNILMKFLPHTSCTSSDVSSFILFVNSIHSGNEIFQFLEHTLDTLFTPTCGTSEKYKPFIQEILDYTHEHISDPNLTLKWIVENHLFMNVAYVSRQFVLQTGTKFSAYLNNLRIEKAKQLLVNCDSEKIYTVAEQVGCGNNPQYFSHLFKKHTKMTPKEYIQNVIKKGAYEAPERNED</sequence>
<evidence type="ECO:0000256" key="9">
    <source>
        <dbReference type="ARBA" id="ARBA00024867"/>
    </source>
</evidence>
<evidence type="ECO:0000259" key="12">
    <source>
        <dbReference type="PROSITE" id="PS50110"/>
    </source>
</evidence>
<dbReference type="InterPro" id="IPR011006">
    <property type="entry name" value="CheY-like_superfamily"/>
</dbReference>
<gene>
    <name evidence="13" type="ORF">O8D18_07640</name>
</gene>
<organism evidence="13 14">
    <name type="scientific">Mediterraneibacter gnavus</name>
    <name type="common">Ruminococcus gnavus</name>
    <dbReference type="NCBI Taxonomy" id="33038"/>
    <lineage>
        <taxon>Bacteria</taxon>
        <taxon>Bacillati</taxon>
        <taxon>Bacillota</taxon>
        <taxon>Clostridia</taxon>
        <taxon>Lachnospirales</taxon>
        <taxon>Lachnospiraceae</taxon>
        <taxon>Mediterraneibacter</taxon>
    </lineage>
</organism>
<protein>
    <recommendedName>
        <fullName evidence="2">Stage 0 sporulation protein A homolog</fullName>
    </recommendedName>
</protein>
<dbReference type="Proteomes" id="UP001148455">
    <property type="component" value="Unassembled WGS sequence"/>
</dbReference>
<evidence type="ECO:0000256" key="6">
    <source>
        <dbReference type="ARBA" id="ARBA00023015"/>
    </source>
</evidence>
<comment type="function">
    <text evidence="9">May play the central regulatory role in sporulation. It may be an element of the effector pathway responsible for the activation of sporulation genes in response to nutritional stress. Spo0A may act in concert with spo0H (a sigma factor) to control the expression of some genes that are critical to the sporulation process.</text>
</comment>
<proteinExistence type="predicted"/>
<evidence type="ECO:0000313" key="13">
    <source>
        <dbReference type="EMBL" id="MCZ7693911.1"/>
    </source>
</evidence>
<accession>A0A9X3HFA7</accession>
<dbReference type="SMART" id="SM00342">
    <property type="entry name" value="HTH_ARAC"/>
    <property type="match status" value="1"/>
</dbReference>
<dbReference type="Gene3D" id="3.40.50.2300">
    <property type="match status" value="1"/>
</dbReference>
<dbReference type="InterPro" id="IPR051552">
    <property type="entry name" value="HptR"/>
</dbReference>
<dbReference type="Pfam" id="PF12833">
    <property type="entry name" value="HTH_18"/>
    <property type="match status" value="1"/>
</dbReference>
<evidence type="ECO:0000259" key="11">
    <source>
        <dbReference type="PROSITE" id="PS01124"/>
    </source>
</evidence>
<dbReference type="GO" id="GO:0003700">
    <property type="term" value="F:DNA-binding transcription factor activity"/>
    <property type="evidence" value="ECO:0007669"/>
    <property type="project" value="InterPro"/>
</dbReference>
<dbReference type="GO" id="GO:0005737">
    <property type="term" value="C:cytoplasm"/>
    <property type="evidence" value="ECO:0007669"/>
    <property type="project" value="UniProtKB-SubCell"/>
</dbReference>
<evidence type="ECO:0000256" key="8">
    <source>
        <dbReference type="ARBA" id="ARBA00023163"/>
    </source>
</evidence>
<dbReference type="GO" id="GO:0043565">
    <property type="term" value="F:sequence-specific DNA binding"/>
    <property type="evidence" value="ECO:0007669"/>
    <property type="project" value="InterPro"/>
</dbReference>